<dbReference type="AlphaFoldDB" id="A0A5B9EBB6"/>
<gene>
    <name evidence="1" type="ORF">FTW19_08210</name>
</gene>
<dbReference type="GO" id="GO:0000428">
    <property type="term" value="C:DNA-directed RNA polymerase complex"/>
    <property type="evidence" value="ECO:0007669"/>
    <property type="project" value="UniProtKB-KW"/>
</dbReference>
<name>A0A5B9EBB6_9BACT</name>
<sequence length="71" mass="7768">MRSLQVYRALDQVPNRFTLCHTVSQSVRRIHVNGNPFDGTLTAVLDGIGSGAFHGRLITLPSRDHKALLAA</sequence>
<dbReference type="EMBL" id="CP042806">
    <property type="protein sequence ID" value="QEE27980.1"/>
    <property type="molecule type" value="Genomic_DNA"/>
</dbReference>
<evidence type="ECO:0000313" key="1">
    <source>
        <dbReference type="EMBL" id="QEE27980.1"/>
    </source>
</evidence>
<keyword evidence="1" id="KW-0240">DNA-directed RNA polymerase</keyword>
<evidence type="ECO:0000313" key="2">
    <source>
        <dbReference type="Proteomes" id="UP000321820"/>
    </source>
</evidence>
<dbReference type="KEGG" id="talb:FTW19_08210"/>
<keyword evidence="1" id="KW-0804">Transcription</keyword>
<accession>A0A5B9EBB6</accession>
<dbReference type="RefSeq" id="WP_147647170.1">
    <property type="nucleotide sequence ID" value="NZ_CP042806.1"/>
</dbReference>
<organism evidence="1 2">
    <name type="scientific">Terriglobus albidus</name>
    <dbReference type="NCBI Taxonomy" id="1592106"/>
    <lineage>
        <taxon>Bacteria</taxon>
        <taxon>Pseudomonadati</taxon>
        <taxon>Acidobacteriota</taxon>
        <taxon>Terriglobia</taxon>
        <taxon>Terriglobales</taxon>
        <taxon>Acidobacteriaceae</taxon>
        <taxon>Terriglobus</taxon>
    </lineage>
</organism>
<proteinExistence type="predicted"/>
<dbReference type="OrthoDB" id="123301at2"/>
<keyword evidence="2" id="KW-1185">Reference proteome</keyword>
<reference evidence="1 2" key="1">
    <citation type="submission" date="2019-08" db="EMBL/GenBank/DDBJ databases">
        <title>Complete genome sequence of Terriglobus albidus strain ORNL.</title>
        <authorList>
            <person name="Podar M."/>
        </authorList>
    </citation>
    <scope>NUCLEOTIDE SEQUENCE [LARGE SCALE GENOMIC DNA]</scope>
    <source>
        <strain evidence="1 2">ORNL</strain>
    </source>
</reference>
<protein>
    <submittedName>
        <fullName evidence="1">DNA-directed RNA polymerase subunit omega</fullName>
    </submittedName>
</protein>
<dbReference type="Proteomes" id="UP000321820">
    <property type="component" value="Chromosome"/>
</dbReference>